<dbReference type="GO" id="GO:0005544">
    <property type="term" value="F:calcium-dependent phospholipid binding"/>
    <property type="evidence" value="ECO:0007669"/>
    <property type="project" value="TreeGrafter"/>
</dbReference>
<dbReference type="AlphaFoldDB" id="A0A9X0D0B2"/>
<dbReference type="PANTHER" id="PTHR10728:SF40">
    <property type="entry name" value="PATATIN FAMILY PROTEIN"/>
    <property type="match status" value="1"/>
</dbReference>
<evidence type="ECO:0000313" key="3">
    <source>
        <dbReference type="Proteomes" id="UP001163046"/>
    </source>
</evidence>
<evidence type="ECO:0000256" key="1">
    <source>
        <dbReference type="SAM" id="MobiDB-lite"/>
    </source>
</evidence>
<dbReference type="EC" id="3.1.1.4" evidence="2"/>
<accession>A0A9X0D0B2</accession>
<dbReference type="EMBL" id="MU825943">
    <property type="protein sequence ID" value="KAJ7382061.1"/>
    <property type="molecule type" value="Genomic_DNA"/>
</dbReference>
<evidence type="ECO:0000313" key="2">
    <source>
        <dbReference type="EMBL" id="KAJ7382061.1"/>
    </source>
</evidence>
<dbReference type="SUPFAM" id="SSF52151">
    <property type="entry name" value="FabD/lysophospholipase-like"/>
    <property type="match status" value="1"/>
</dbReference>
<dbReference type="InterPro" id="IPR016035">
    <property type="entry name" value="Acyl_Trfase/lysoPLipase"/>
</dbReference>
<gene>
    <name evidence="2" type="primary">PLA2G4A_12</name>
    <name evidence="2" type="ORF">OS493_037397</name>
</gene>
<proteinExistence type="predicted"/>
<dbReference type="GO" id="GO:0005509">
    <property type="term" value="F:calcium ion binding"/>
    <property type="evidence" value="ECO:0007669"/>
    <property type="project" value="TreeGrafter"/>
</dbReference>
<protein>
    <submittedName>
        <fullName evidence="2">Cytosolic phospholipase A2</fullName>
        <ecNumber evidence="2">3.1.1.4</ecNumber>
    </submittedName>
</protein>
<feature type="compositionally biased region" description="Low complexity" evidence="1">
    <location>
        <begin position="117"/>
        <end position="158"/>
    </location>
</feature>
<dbReference type="GO" id="GO:0005829">
    <property type="term" value="C:cytosol"/>
    <property type="evidence" value="ECO:0007669"/>
    <property type="project" value="TreeGrafter"/>
</dbReference>
<dbReference type="GO" id="GO:0046475">
    <property type="term" value="P:glycerophospholipid catabolic process"/>
    <property type="evidence" value="ECO:0007669"/>
    <property type="project" value="TreeGrafter"/>
</dbReference>
<keyword evidence="3" id="KW-1185">Reference proteome</keyword>
<dbReference type="Proteomes" id="UP001163046">
    <property type="component" value="Unassembled WGS sequence"/>
</dbReference>
<reference evidence="2" key="1">
    <citation type="submission" date="2023-01" db="EMBL/GenBank/DDBJ databases">
        <title>Genome assembly of the deep-sea coral Lophelia pertusa.</title>
        <authorList>
            <person name="Herrera S."/>
            <person name="Cordes E."/>
        </authorList>
    </citation>
    <scope>NUCLEOTIDE SEQUENCE</scope>
    <source>
        <strain evidence="2">USNM1676648</strain>
        <tissue evidence="2">Polyp</tissue>
    </source>
</reference>
<comment type="caution">
    <text evidence="2">The sequence shown here is derived from an EMBL/GenBank/DDBJ whole genome shotgun (WGS) entry which is preliminary data.</text>
</comment>
<dbReference type="OrthoDB" id="419768at2759"/>
<sequence length="181" mass="20157">MEQFWKDGLKEYYVFSDPNDPTCPVVVHFPLVNKTFKEQVSPGVPRKTADEKEFADFSIFEDPEGHYSTFNFHYPPKPFDRLSKLCEFNTLLGEEAIKDVMADCVRRRRGDKVVNSTNEVNDTNGVNDTNDGRNGTNDGNNGTNDGRNGTNDGKNGTDSLPAAGKSTADAKLPSKRRCQIS</sequence>
<dbReference type="Gene3D" id="3.40.1090.10">
    <property type="entry name" value="Cytosolic phospholipase A2 catalytic domain"/>
    <property type="match status" value="1"/>
</dbReference>
<keyword evidence="2" id="KW-0378">Hydrolase</keyword>
<dbReference type="GO" id="GO:0047498">
    <property type="term" value="F:calcium-dependent phospholipase A2 activity"/>
    <property type="evidence" value="ECO:0007669"/>
    <property type="project" value="TreeGrafter"/>
</dbReference>
<feature type="region of interest" description="Disordered" evidence="1">
    <location>
        <begin position="115"/>
        <end position="181"/>
    </location>
</feature>
<dbReference type="PANTHER" id="PTHR10728">
    <property type="entry name" value="CYTOSOLIC PHOSPHOLIPASE A2"/>
    <property type="match status" value="1"/>
</dbReference>
<organism evidence="2 3">
    <name type="scientific">Desmophyllum pertusum</name>
    <dbReference type="NCBI Taxonomy" id="174260"/>
    <lineage>
        <taxon>Eukaryota</taxon>
        <taxon>Metazoa</taxon>
        <taxon>Cnidaria</taxon>
        <taxon>Anthozoa</taxon>
        <taxon>Hexacorallia</taxon>
        <taxon>Scleractinia</taxon>
        <taxon>Caryophylliina</taxon>
        <taxon>Caryophylliidae</taxon>
        <taxon>Desmophyllum</taxon>
    </lineage>
</organism>
<name>A0A9X0D0B2_9CNID</name>